<feature type="domain" description="WSC" evidence="4">
    <location>
        <begin position="597"/>
        <end position="720"/>
    </location>
</feature>
<feature type="region of interest" description="Disordered" evidence="2">
    <location>
        <begin position="250"/>
        <end position="337"/>
    </location>
</feature>
<dbReference type="PANTHER" id="PTHR32208:SF105">
    <property type="entry name" value="COPPER RADICAL OXIDASE"/>
    <property type="match status" value="1"/>
</dbReference>
<keyword evidence="6" id="KW-1185">Reference proteome</keyword>
<dbReference type="InterPro" id="IPR002889">
    <property type="entry name" value="WSC_carb-bd"/>
</dbReference>
<feature type="domain" description="WSC" evidence="4">
    <location>
        <begin position="485"/>
        <end position="579"/>
    </location>
</feature>
<evidence type="ECO:0000256" key="1">
    <source>
        <dbReference type="ARBA" id="ARBA00022729"/>
    </source>
</evidence>
<dbReference type="OrthoDB" id="2019572at2759"/>
<dbReference type="Proteomes" id="UP000235786">
    <property type="component" value="Unassembled WGS sequence"/>
</dbReference>
<accession>A0A2J6RQT4</accession>
<dbReference type="PROSITE" id="PS51212">
    <property type="entry name" value="WSC"/>
    <property type="match status" value="5"/>
</dbReference>
<proteinExistence type="predicted"/>
<dbReference type="Pfam" id="PF01822">
    <property type="entry name" value="WSC"/>
    <property type="match status" value="5"/>
</dbReference>
<evidence type="ECO:0000256" key="3">
    <source>
        <dbReference type="SAM" id="SignalP"/>
    </source>
</evidence>
<dbReference type="InterPro" id="IPR037293">
    <property type="entry name" value="Gal_Oxidase_central_sf"/>
</dbReference>
<dbReference type="SMART" id="SM00321">
    <property type="entry name" value="WSC"/>
    <property type="match status" value="5"/>
</dbReference>
<dbReference type="PANTHER" id="PTHR32208">
    <property type="entry name" value="SECRETED PROTEIN-RELATED"/>
    <property type="match status" value="1"/>
</dbReference>
<evidence type="ECO:0000259" key="4">
    <source>
        <dbReference type="PROSITE" id="PS51212"/>
    </source>
</evidence>
<dbReference type="Pfam" id="PF07250">
    <property type="entry name" value="Glyoxal_oxid_N"/>
    <property type="match status" value="1"/>
</dbReference>
<dbReference type="InterPro" id="IPR014756">
    <property type="entry name" value="Ig_E-set"/>
</dbReference>
<dbReference type="Gene3D" id="2.130.10.80">
    <property type="entry name" value="Galactose oxidase/kelch, beta-propeller"/>
    <property type="match status" value="1"/>
</dbReference>
<feature type="chain" id="PRO_5014453571" evidence="3">
    <location>
        <begin position="24"/>
        <end position="1269"/>
    </location>
</feature>
<dbReference type="CDD" id="cd02851">
    <property type="entry name" value="E_set_GO_C"/>
    <property type="match status" value="1"/>
</dbReference>
<keyword evidence="1 3" id="KW-0732">Signal</keyword>
<dbReference type="STRING" id="1149755.A0A2J6RQT4"/>
<sequence>MVRGLGTALGAIQLISSLTVTNALTIEKRAGVIPSTLPGSWVSQGCYADVGRTLSQGGYDDNNAMTDESCINYCSNAGFIYAGTEYSSQCYCGNSLAAGAGPLPSSDCYMTCTGNATEACGGPNALNLFWSGSYGPQTNPGVNGWQFSGCYTEGTTGRALPNGVTTTGGSSLMTVDLCLSACQAAGYTLAGAEYYGECWCGDAISNGATLAPEGLAGCTYLCNGNHSEYCGGGSRLDVYDYKNEVSLPPYTTISSTTSSSSVPTTSSTKSSTSTSVPTTSSTKSSTTSTSTTISTTSSTKSSTTSSSSTVATTSSTSSAADPPASTTSSTSTSTSVTPSLAIKPTVGPYTYIGCYTEGTNVRALSSASFYDYPAMTLEECQADCAGYKYFGVEYGGECYCGNTINTGSVLAPATDCSFTCPGNQYEYCGAGNRLDMYELTNAATATGSATGTTTGTTTGTGTTTAVTGTTSTSSVAIPTITANGDWVYKGCWVDGLNGRDLNYQQPDNQQNTVEACTSACAAAGYTIAGLEYAVQCFCDNFLYNGAALASDQTTCDTPCPGNSAEICGAGNRLSLYSTGPLKVYQPPAVQTTGLPAGWVYQGCLQDNIPSAQDPNEIISTFPYMVWNNASNTPTACINQCQAFGYNAAGLEYGSECFCGDVANIAVASAPGVSTDPDAVQYYTRSATPQIVPDSQCSSVCSGNGSYLCGSGNLLSYYAFEGIAPLYEPLYQWNFPTGNDAGEYSLLIGGVVVPLMTTQGVNGKAQFIEKYGSGEPNGTGAYELDLSEINDWSLAWRTMTGLETDVFCSAGLTLPDKAGRILTVGGWAGQSNFGVRMYTPDGSPGVFGTNEWQEDPGVLSLQVPRWYPSAMVMANGSILVIGGEIGSNAAQQPTLELLPATGVPQAGTTSGYSNTTVYLPFLDRTQPFNLYPFVCVVPSGIFVAYYNEASILDEKTFEVIKQLPNMPAAVNDPTGGRTYQLEGAMVLLPQHAPYTALLEVLICGGSTSGGGYPIDNCISTQPEAPNPVWTLERMPSRRVMPCMAGLPDGTYVIVNGAQHGVAGFGLGGDPNYNAVLYDPTKPVNQRMSIMANTTVARLYHSEAITLLDGRVMISGSDPTGDYTDPAGDWPEEYRVEVFTPPYLLGTINRPTFTLSETDWSYNDTITVNINLPSGNVNNIKISMLGSVVSTHGNAMGQRTIFPAVTCSSASQCTVTAPPNAHVAPPGWFMFFVLDGPTPAIGQFIRIGKDPGNIGSWPAGIAAFAPLPNAS</sequence>
<dbReference type="SUPFAM" id="SSF50965">
    <property type="entry name" value="Galactose oxidase, central domain"/>
    <property type="match status" value="1"/>
</dbReference>
<dbReference type="EMBL" id="KZ613945">
    <property type="protein sequence ID" value="PMD40853.1"/>
    <property type="molecule type" value="Genomic_DNA"/>
</dbReference>
<dbReference type="InterPro" id="IPR013783">
    <property type="entry name" value="Ig-like_fold"/>
</dbReference>
<dbReference type="Gene3D" id="2.60.40.10">
    <property type="entry name" value="Immunoglobulins"/>
    <property type="match status" value="1"/>
</dbReference>
<feature type="signal peptide" evidence="3">
    <location>
        <begin position="1"/>
        <end position="23"/>
    </location>
</feature>
<feature type="domain" description="WSC" evidence="4">
    <location>
        <begin position="144"/>
        <end position="242"/>
    </location>
</feature>
<feature type="domain" description="WSC" evidence="4">
    <location>
        <begin position="348"/>
        <end position="440"/>
    </location>
</feature>
<evidence type="ECO:0000313" key="6">
    <source>
        <dbReference type="Proteomes" id="UP000235786"/>
    </source>
</evidence>
<reference evidence="5 6" key="1">
    <citation type="submission" date="2016-04" db="EMBL/GenBank/DDBJ databases">
        <title>A degradative enzymes factory behind the ericoid mycorrhizal symbiosis.</title>
        <authorList>
            <consortium name="DOE Joint Genome Institute"/>
            <person name="Martino E."/>
            <person name="Morin E."/>
            <person name="Grelet G."/>
            <person name="Kuo A."/>
            <person name="Kohler A."/>
            <person name="Daghino S."/>
            <person name="Barry K."/>
            <person name="Choi C."/>
            <person name="Cichocki N."/>
            <person name="Clum A."/>
            <person name="Copeland A."/>
            <person name="Hainaut M."/>
            <person name="Haridas S."/>
            <person name="Labutti K."/>
            <person name="Lindquist E."/>
            <person name="Lipzen A."/>
            <person name="Khouja H.-R."/>
            <person name="Murat C."/>
            <person name="Ohm R."/>
            <person name="Olson A."/>
            <person name="Spatafora J."/>
            <person name="Veneault-Fourrey C."/>
            <person name="Henrissat B."/>
            <person name="Grigoriev I."/>
            <person name="Martin F."/>
            <person name="Perotto S."/>
        </authorList>
    </citation>
    <scope>NUCLEOTIDE SEQUENCE [LARGE SCALE GENOMIC DNA]</scope>
    <source>
        <strain evidence="5 6">F</strain>
    </source>
</reference>
<dbReference type="InterPro" id="IPR011043">
    <property type="entry name" value="Gal_Oxase/kelch_b-propeller"/>
</dbReference>
<dbReference type="InterPro" id="IPR009880">
    <property type="entry name" value="Glyoxal_oxidase_N"/>
</dbReference>
<evidence type="ECO:0000256" key="2">
    <source>
        <dbReference type="SAM" id="MobiDB-lite"/>
    </source>
</evidence>
<protein>
    <submittedName>
        <fullName evidence="5">Copper radical oxidase</fullName>
    </submittedName>
</protein>
<feature type="domain" description="WSC" evidence="4">
    <location>
        <begin position="40"/>
        <end position="132"/>
    </location>
</feature>
<evidence type="ECO:0000313" key="5">
    <source>
        <dbReference type="EMBL" id="PMD40853.1"/>
    </source>
</evidence>
<organism evidence="5 6">
    <name type="scientific">Hyaloscypha variabilis (strain UAMH 11265 / GT02V1 / F)</name>
    <name type="common">Meliniomyces variabilis</name>
    <dbReference type="NCBI Taxonomy" id="1149755"/>
    <lineage>
        <taxon>Eukaryota</taxon>
        <taxon>Fungi</taxon>
        <taxon>Dikarya</taxon>
        <taxon>Ascomycota</taxon>
        <taxon>Pezizomycotina</taxon>
        <taxon>Leotiomycetes</taxon>
        <taxon>Helotiales</taxon>
        <taxon>Hyaloscyphaceae</taxon>
        <taxon>Hyaloscypha</taxon>
        <taxon>Hyaloscypha variabilis</taxon>
    </lineage>
</organism>
<feature type="compositionally biased region" description="Low complexity" evidence="2">
    <location>
        <begin position="251"/>
        <end position="337"/>
    </location>
</feature>
<gene>
    <name evidence="5" type="ORF">L207DRAFT_583029</name>
</gene>
<dbReference type="AlphaFoldDB" id="A0A2J6RQT4"/>
<dbReference type="InterPro" id="IPR015202">
    <property type="entry name" value="GO-like_E_set"/>
</dbReference>
<dbReference type="Pfam" id="PF09118">
    <property type="entry name" value="GO-like_E_set"/>
    <property type="match status" value="1"/>
</dbReference>
<dbReference type="SUPFAM" id="SSF81296">
    <property type="entry name" value="E set domains"/>
    <property type="match status" value="1"/>
</dbReference>
<name>A0A2J6RQT4_HYAVF</name>